<feature type="transmembrane region" description="Helical" evidence="14">
    <location>
        <begin position="65"/>
        <end position="84"/>
    </location>
</feature>
<keyword evidence="9 17" id="KW-0418">Kinase</keyword>
<evidence type="ECO:0000259" key="16">
    <source>
        <dbReference type="PROSITE" id="PS50885"/>
    </source>
</evidence>
<dbReference type="Proteomes" id="UP001161064">
    <property type="component" value="Unassembled WGS sequence"/>
</dbReference>
<evidence type="ECO:0000256" key="6">
    <source>
        <dbReference type="ARBA" id="ARBA00022679"/>
    </source>
</evidence>
<evidence type="ECO:0000256" key="2">
    <source>
        <dbReference type="ARBA" id="ARBA00004651"/>
    </source>
</evidence>
<evidence type="ECO:0000256" key="9">
    <source>
        <dbReference type="ARBA" id="ARBA00022777"/>
    </source>
</evidence>
<dbReference type="InterPro" id="IPR003661">
    <property type="entry name" value="HisK_dim/P_dom"/>
</dbReference>
<evidence type="ECO:0000256" key="1">
    <source>
        <dbReference type="ARBA" id="ARBA00000085"/>
    </source>
</evidence>
<dbReference type="GO" id="GO:0016301">
    <property type="term" value="F:kinase activity"/>
    <property type="evidence" value="ECO:0007669"/>
    <property type="project" value="UniProtKB-KW"/>
</dbReference>
<comment type="catalytic activity">
    <reaction evidence="1">
        <text>ATP + protein L-histidine = ADP + protein N-phospho-L-histidine.</text>
        <dbReference type="EC" id="2.7.13.3"/>
    </reaction>
</comment>
<dbReference type="InterPro" id="IPR036097">
    <property type="entry name" value="HisK_dim/P_sf"/>
</dbReference>
<dbReference type="Gene3D" id="3.30.565.10">
    <property type="entry name" value="Histidine kinase-like ATPase, C-terminal domain"/>
    <property type="match status" value="1"/>
</dbReference>
<dbReference type="InterPro" id="IPR005467">
    <property type="entry name" value="His_kinase_dom"/>
</dbReference>
<dbReference type="Pfam" id="PF00672">
    <property type="entry name" value="HAMP"/>
    <property type="match status" value="1"/>
</dbReference>
<dbReference type="SMART" id="SM00387">
    <property type="entry name" value="HATPase_c"/>
    <property type="match status" value="1"/>
</dbReference>
<dbReference type="CDD" id="cd06225">
    <property type="entry name" value="HAMP"/>
    <property type="match status" value="1"/>
</dbReference>
<dbReference type="SUPFAM" id="SSF55874">
    <property type="entry name" value="ATPase domain of HSP90 chaperone/DNA topoisomerase II/histidine kinase"/>
    <property type="match status" value="1"/>
</dbReference>
<evidence type="ECO:0000313" key="17">
    <source>
        <dbReference type="EMBL" id="GIU65970.1"/>
    </source>
</evidence>
<keyword evidence="10" id="KW-0067">ATP-binding</keyword>
<dbReference type="SUPFAM" id="SSF55785">
    <property type="entry name" value="PYP-like sensor domain (PAS domain)"/>
    <property type="match status" value="1"/>
</dbReference>
<feature type="domain" description="HAMP" evidence="16">
    <location>
        <begin position="330"/>
        <end position="383"/>
    </location>
</feature>
<keyword evidence="13 14" id="KW-0472">Membrane</keyword>
<dbReference type="InterPro" id="IPR017232">
    <property type="entry name" value="NtrY"/>
</dbReference>
<evidence type="ECO:0000256" key="11">
    <source>
        <dbReference type="ARBA" id="ARBA00022989"/>
    </source>
</evidence>
<dbReference type="PROSITE" id="PS50109">
    <property type="entry name" value="HIS_KIN"/>
    <property type="match status" value="1"/>
</dbReference>
<dbReference type="InterPro" id="IPR050351">
    <property type="entry name" value="BphY/WalK/GraS-like"/>
</dbReference>
<dbReference type="PANTHER" id="PTHR42878:SF7">
    <property type="entry name" value="SENSOR HISTIDINE KINASE GLRK"/>
    <property type="match status" value="1"/>
</dbReference>
<dbReference type="CDD" id="cd00082">
    <property type="entry name" value="HisKA"/>
    <property type="match status" value="1"/>
</dbReference>
<dbReference type="RefSeq" id="WP_284358438.1">
    <property type="nucleotide sequence ID" value="NZ_BPFZ01000001.1"/>
</dbReference>
<proteinExistence type="predicted"/>
<keyword evidence="12" id="KW-0902">Two-component regulatory system</keyword>
<keyword evidence="5" id="KW-0597">Phosphoprotein</keyword>
<feature type="transmembrane region" description="Helical" evidence="14">
    <location>
        <begin position="301"/>
        <end position="326"/>
    </location>
</feature>
<dbReference type="PRINTS" id="PR00344">
    <property type="entry name" value="BCTRLSENSOR"/>
</dbReference>
<keyword evidence="4" id="KW-1003">Cell membrane</keyword>
<protein>
    <recommendedName>
        <fullName evidence="3">histidine kinase</fullName>
        <ecNumber evidence="3">2.7.13.3</ecNumber>
    </recommendedName>
</protein>
<dbReference type="InterPro" id="IPR003660">
    <property type="entry name" value="HAMP_dom"/>
</dbReference>
<dbReference type="EC" id="2.7.13.3" evidence="3"/>
<reference evidence="17" key="1">
    <citation type="submission" date="2021-05" db="EMBL/GenBank/DDBJ databases">
        <authorList>
            <person name="Tanabe Y."/>
        </authorList>
    </citation>
    <scope>NUCLEOTIDE SEQUENCE</scope>
    <source>
        <strain evidence="17">BOTRYCO-1</strain>
    </source>
</reference>
<organism evidence="17 18">
    <name type="scientific">Candidatus Phycosocius spiralis</name>
    <dbReference type="NCBI Taxonomy" id="2815099"/>
    <lineage>
        <taxon>Bacteria</taxon>
        <taxon>Pseudomonadati</taxon>
        <taxon>Pseudomonadota</taxon>
        <taxon>Alphaproteobacteria</taxon>
        <taxon>Caulobacterales</taxon>
        <taxon>Caulobacterales incertae sedis</taxon>
        <taxon>Candidatus Phycosocius</taxon>
    </lineage>
</organism>
<keyword evidence="18" id="KW-1185">Reference proteome</keyword>
<evidence type="ECO:0000313" key="18">
    <source>
        <dbReference type="Proteomes" id="UP001161064"/>
    </source>
</evidence>
<dbReference type="Pfam" id="PF00512">
    <property type="entry name" value="HisKA"/>
    <property type="match status" value="1"/>
</dbReference>
<dbReference type="Gene3D" id="6.10.340.10">
    <property type="match status" value="1"/>
</dbReference>
<dbReference type="InterPro" id="IPR003594">
    <property type="entry name" value="HATPase_dom"/>
</dbReference>
<dbReference type="PROSITE" id="PS50885">
    <property type="entry name" value="HAMP"/>
    <property type="match status" value="1"/>
</dbReference>
<keyword evidence="8" id="KW-0547">Nucleotide-binding</keyword>
<dbReference type="InterPro" id="IPR045671">
    <property type="entry name" value="NtrY-like_N"/>
</dbReference>
<dbReference type="SUPFAM" id="SSF158472">
    <property type="entry name" value="HAMP domain-like"/>
    <property type="match status" value="1"/>
</dbReference>
<dbReference type="PANTHER" id="PTHR42878">
    <property type="entry name" value="TWO-COMPONENT HISTIDINE KINASE"/>
    <property type="match status" value="1"/>
</dbReference>
<dbReference type="SMART" id="SM00388">
    <property type="entry name" value="HisKA"/>
    <property type="match status" value="1"/>
</dbReference>
<dbReference type="InterPro" id="IPR036890">
    <property type="entry name" value="HATPase_C_sf"/>
</dbReference>
<evidence type="ECO:0000256" key="12">
    <source>
        <dbReference type="ARBA" id="ARBA00023012"/>
    </source>
</evidence>
<keyword evidence="7 14" id="KW-0812">Transmembrane</keyword>
<evidence type="ECO:0000256" key="3">
    <source>
        <dbReference type="ARBA" id="ARBA00012438"/>
    </source>
</evidence>
<dbReference type="Pfam" id="PF19312">
    <property type="entry name" value="NtrY_N"/>
    <property type="match status" value="1"/>
</dbReference>
<name>A0ABQ4PSK3_9PROT</name>
<evidence type="ECO:0000256" key="5">
    <source>
        <dbReference type="ARBA" id="ARBA00022553"/>
    </source>
</evidence>
<comment type="caution">
    <text evidence="17">The sequence shown here is derived from an EMBL/GenBank/DDBJ whole genome shotgun (WGS) entry which is preliminary data.</text>
</comment>
<evidence type="ECO:0000256" key="4">
    <source>
        <dbReference type="ARBA" id="ARBA00022475"/>
    </source>
</evidence>
<dbReference type="Pfam" id="PF02518">
    <property type="entry name" value="HATPase_c"/>
    <property type="match status" value="1"/>
</dbReference>
<reference evidence="17" key="2">
    <citation type="journal article" date="2023" name="ISME Commun">
        <title>Characterization of a bloom-associated alphaproteobacterial lineage, 'Candidatus Phycosocius': insights into freshwater algal-bacterial interactions.</title>
        <authorList>
            <person name="Tanabe Y."/>
            <person name="Yamaguchi H."/>
            <person name="Yoshida M."/>
            <person name="Kai A."/>
            <person name="Okazaki Y."/>
        </authorList>
    </citation>
    <scope>NUCLEOTIDE SEQUENCE</scope>
    <source>
        <strain evidence="17">BOTRYCO-1</strain>
    </source>
</reference>
<evidence type="ECO:0000256" key="8">
    <source>
        <dbReference type="ARBA" id="ARBA00022741"/>
    </source>
</evidence>
<evidence type="ECO:0000256" key="10">
    <source>
        <dbReference type="ARBA" id="ARBA00022840"/>
    </source>
</evidence>
<dbReference type="InterPro" id="IPR004358">
    <property type="entry name" value="Sig_transdc_His_kin-like_C"/>
</dbReference>
<keyword evidence="11 14" id="KW-1133">Transmembrane helix</keyword>
<dbReference type="InterPro" id="IPR035965">
    <property type="entry name" value="PAS-like_dom_sf"/>
</dbReference>
<gene>
    <name evidence="17" type="primary">ntrY</name>
    <name evidence="17" type="ORF">PsB1_0124</name>
</gene>
<evidence type="ECO:0000256" key="14">
    <source>
        <dbReference type="SAM" id="Phobius"/>
    </source>
</evidence>
<sequence>MTTRRQIPNPSKRIKPTPNLSVRLSDAAHISLTDLASYVSAVVLTFFGLLFSVSGGDVVGPASTWILALLIVSGLVIAYLSIRVGSRVLALRNAGRNAQTGARLHLRFVMLFAANGVIPVVLIALFSALTIRQGVQAWFSDQVREAVQATRVLGNQSVDKTAEATKIDIAAMAVDLNASAIQLKADPKAYRNYLATQADRRGFVAAYVLNAQGEKLAQAQRPQGVPEFIMPDKGDFAIAQAGDVSINIDPSAVVRALYRLDAFSNSYLAVVRLPEPGQLALFEKAKAAIYAYQLIEDRQGILLFLFGLAYLEIVLLVLIGSVWLGLLSAGRISTPIGLLADAAERVRAGDMSARVAQVGGGDEISALATTFNKMTGELQFQRRALEEAAEYAETRSAFIRAVLEGVSAGVVSLDKSHIIRAANGSSGRLLQPKDERLEGQDFSQIAPEFMAIVGSARPNHPAQGQAERLVGAETLLFDVRAAYAGDDLVVTFDDVSGLLAAQRQAAWKDVARRIAHEIKNPLTPIQLSAERLKRKYAEIITTDRDVFIRMTDTIVRQVTDIGRMVDEFSSYARMPSPKFAVDDLSEALRQAIFAQRIANPDIEIITMLPPEPVMVSMDTRLLIQAFTNIIKNAAEGIAARRTRDGTDLKGLIEVHLSLDPKTAWIEISDNGVGFPSQDRRRLMEPYMTTRAKGTGLGLAIVARVLEEHGGALELSDRANHEMGALVRMNLPIHNHASALQNESKFKKEKQSIDLECSDGI</sequence>
<comment type="subcellular location">
    <subcellularLocation>
        <location evidence="2">Cell membrane</location>
        <topology evidence="2">Multi-pass membrane protein</topology>
    </subcellularLocation>
</comment>
<dbReference type="SUPFAM" id="SSF47384">
    <property type="entry name" value="Homodimeric domain of signal transducing histidine kinase"/>
    <property type="match status" value="1"/>
</dbReference>
<dbReference type="PIRSF" id="PIRSF037532">
    <property type="entry name" value="STHK_NtrY"/>
    <property type="match status" value="1"/>
</dbReference>
<dbReference type="EMBL" id="BPFZ01000001">
    <property type="protein sequence ID" value="GIU65970.1"/>
    <property type="molecule type" value="Genomic_DNA"/>
</dbReference>
<dbReference type="Gene3D" id="1.10.287.130">
    <property type="match status" value="1"/>
</dbReference>
<evidence type="ECO:0000259" key="15">
    <source>
        <dbReference type="PROSITE" id="PS50109"/>
    </source>
</evidence>
<feature type="transmembrane region" description="Helical" evidence="14">
    <location>
        <begin position="35"/>
        <end position="53"/>
    </location>
</feature>
<feature type="domain" description="Histidine kinase" evidence="15">
    <location>
        <begin position="513"/>
        <end position="734"/>
    </location>
</feature>
<evidence type="ECO:0000256" key="7">
    <source>
        <dbReference type="ARBA" id="ARBA00022692"/>
    </source>
</evidence>
<dbReference type="SMART" id="SM00304">
    <property type="entry name" value="HAMP"/>
    <property type="match status" value="1"/>
</dbReference>
<evidence type="ECO:0000256" key="13">
    <source>
        <dbReference type="ARBA" id="ARBA00023136"/>
    </source>
</evidence>
<feature type="transmembrane region" description="Helical" evidence="14">
    <location>
        <begin position="104"/>
        <end position="129"/>
    </location>
</feature>
<accession>A0ABQ4PSK3</accession>
<keyword evidence="6" id="KW-0808">Transferase</keyword>